<dbReference type="Gene3D" id="3.40.50.1980">
    <property type="entry name" value="Nitrogenase molybdenum iron protein domain"/>
    <property type="match status" value="2"/>
</dbReference>
<dbReference type="PANTHER" id="PTHR42953">
    <property type="entry name" value="HIGH-AFFINITY ZINC UPTAKE SYSTEM PROTEIN ZNUA-RELATED"/>
    <property type="match status" value="1"/>
</dbReference>
<evidence type="ECO:0000256" key="4">
    <source>
        <dbReference type="SAM" id="SignalP"/>
    </source>
</evidence>
<keyword evidence="3 4" id="KW-0732">Signal</keyword>
<keyword evidence="2" id="KW-0813">Transport</keyword>
<sequence>MMTKVAAAGAAGLVAVAAAGCGGATEEADGVSVVTGVYPLEWLASQVGGEAVTVTNLTEPGAEPHDLELSPRQIGVISDADVALYIQGMQPAVDDAVAQQAADSALDVAQVVELREVPSADGGGTDPHMWLDPQRMAEVAGSLGERLAEIDPDGAAAYRANAQRVADELGTLEAEYTERLDDCETRNFVVSHAAFGYLADKYDLNQIGITGIEPDSEPSPARMAEVAETVREQGVTTIFTETLVSPAVAETVAEETGARTAVLDPLEGITDASPGDDYPSVMRANLDTLAEALSCS</sequence>
<dbReference type="PANTHER" id="PTHR42953:SF3">
    <property type="entry name" value="HIGH-AFFINITY ZINC UPTAKE SYSTEM PROTEIN ZNUA"/>
    <property type="match status" value="1"/>
</dbReference>
<dbReference type="PROSITE" id="PS51257">
    <property type="entry name" value="PROKAR_LIPOPROTEIN"/>
    <property type="match status" value="1"/>
</dbReference>
<evidence type="ECO:0000313" key="6">
    <source>
        <dbReference type="Proteomes" id="UP000190637"/>
    </source>
</evidence>
<name>A0A1T4RR07_9ACTN</name>
<gene>
    <name evidence="5" type="ORF">SAMN02745673_02899</name>
</gene>
<dbReference type="Proteomes" id="UP000190637">
    <property type="component" value="Unassembled WGS sequence"/>
</dbReference>
<accession>A0A1T4RR07</accession>
<dbReference type="InterPro" id="IPR050492">
    <property type="entry name" value="Bact_metal-bind_prot9"/>
</dbReference>
<reference evidence="5 6" key="1">
    <citation type="submission" date="2017-02" db="EMBL/GenBank/DDBJ databases">
        <authorList>
            <person name="Peterson S.W."/>
        </authorList>
    </citation>
    <scope>NUCLEOTIDE SEQUENCE [LARGE SCALE GENOMIC DNA]</scope>
    <source>
        <strain evidence="5 6">DSM 45154</strain>
    </source>
</reference>
<dbReference type="GO" id="GO:0046872">
    <property type="term" value="F:metal ion binding"/>
    <property type="evidence" value="ECO:0007669"/>
    <property type="project" value="InterPro"/>
</dbReference>
<evidence type="ECO:0000256" key="2">
    <source>
        <dbReference type="ARBA" id="ARBA00022448"/>
    </source>
</evidence>
<dbReference type="AlphaFoldDB" id="A0A1T4RR07"/>
<dbReference type="STRING" id="1122192.SAMN02745673_02899"/>
<evidence type="ECO:0000256" key="1">
    <source>
        <dbReference type="ARBA" id="ARBA00011028"/>
    </source>
</evidence>
<dbReference type="GO" id="GO:0030001">
    <property type="term" value="P:metal ion transport"/>
    <property type="evidence" value="ECO:0007669"/>
    <property type="project" value="InterPro"/>
</dbReference>
<evidence type="ECO:0000313" key="5">
    <source>
        <dbReference type="EMBL" id="SKA18372.1"/>
    </source>
</evidence>
<dbReference type="EMBL" id="FUWS01000007">
    <property type="protein sequence ID" value="SKA18372.1"/>
    <property type="molecule type" value="Genomic_DNA"/>
</dbReference>
<keyword evidence="6" id="KW-1185">Reference proteome</keyword>
<evidence type="ECO:0000256" key="3">
    <source>
        <dbReference type="ARBA" id="ARBA00022729"/>
    </source>
</evidence>
<feature type="signal peptide" evidence="4">
    <location>
        <begin position="1"/>
        <end position="17"/>
    </location>
</feature>
<dbReference type="Pfam" id="PF01297">
    <property type="entry name" value="ZnuA"/>
    <property type="match status" value="1"/>
</dbReference>
<proteinExistence type="inferred from homology"/>
<feature type="chain" id="PRO_5038926348" evidence="4">
    <location>
        <begin position="18"/>
        <end position="296"/>
    </location>
</feature>
<organism evidence="5 6">
    <name type="scientific">Marinactinospora thermotolerans DSM 45154</name>
    <dbReference type="NCBI Taxonomy" id="1122192"/>
    <lineage>
        <taxon>Bacteria</taxon>
        <taxon>Bacillati</taxon>
        <taxon>Actinomycetota</taxon>
        <taxon>Actinomycetes</taxon>
        <taxon>Streptosporangiales</taxon>
        <taxon>Nocardiopsidaceae</taxon>
        <taxon>Marinactinospora</taxon>
    </lineage>
</organism>
<protein>
    <submittedName>
        <fullName evidence="5">Zinc transport system substrate-binding protein</fullName>
    </submittedName>
</protein>
<dbReference type="InterPro" id="IPR006127">
    <property type="entry name" value="ZnuA-like"/>
</dbReference>
<dbReference type="SUPFAM" id="SSF53807">
    <property type="entry name" value="Helical backbone' metal receptor"/>
    <property type="match status" value="1"/>
</dbReference>
<comment type="similarity">
    <text evidence="1">Belongs to the bacterial solute-binding protein 9 family.</text>
</comment>